<keyword evidence="4" id="KW-0479">Metal-binding</keyword>
<dbReference type="GO" id="GO:0008901">
    <property type="term" value="F:ferredoxin hydrogenase activity"/>
    <property type="evidence" value="ECO:0007669"/>
    <property type="project" value="InterPro"/>
</dbReference>
<sequence>AKISLDLFKKIISDNKEIKEILDSKDYSLQTYYMGMVDDQEKVNLYDGNIKVVDPQGKEFIRFKAKDYLSHIEERVEPWTYVKFPYLKNIGWKGLVEGINSGIYRVGPLARLNVAKGMATPLANQACQEMYTLLGGKPLHSALALNWARVVEIVYIAERINELVKDKEITDEKVRTIPEGIVGEGVGCVEAPRGTLFHHYIVDEQGIAKKVNFIVGTTHNNGPICMSIKKAAQRVIKNFKVDDGLLNLIEVAFRAYDPCLACASHCLPGHMAMKANIYNSDKKLINEIIRKEKVR</sequence>
<dbReference type="PROSITE" id="PS00508">
    <property type="entry name" value="NI_HGENASE_L_2"/>
    <property type="match status" value="1"/>
</dbReference>
<dbReference type="PANTHER" id="PTHR43600">
    <property type="entry name" value="COENZYME F420 HYDROGENASE, SUBUNIT ALPHA"/>
    <property type="match status" value="1"/>
</dbReference>
<comment type="similarity">
    <text evidence="2">Belongs to the [NiFe]/[NiFeSe] hydrogenase large subunit family.</text>
</comment>
<organism evidence="6">
    <name type="scientific">marine sediment metagenome</name>
    <dbReference type="NCBI Taxonomy" id="412755"/>
    <lineage>
        <taxon>unclassified sequences</taxon>
        <taxon>metagenomes</taxon>
        <taxon>ecological metagenomes</taxon>
    </lineage>
</organism>
<gene>
    <name evidence="6" type="ORF">S01H4_14631</name>
</gene>
<keyword evidence="5" id="KW-0560">Oxidoreductase</keyword>
<feature type="non-terminal residue" evidence="6">
    <location>
        <position position="1"/>
    </location>
</feature>
<evidence type="ECO:0000256" key="2">
    <source>
        <dbReference type="ARBA" id="ARBA00009292"/>
    </source>
</evidence>
<evidence type="ECO:0000256" key="3">
    <source>
        <dbReference type="ARBA" id="ARBA00022596"/>
    </source>
</evidence>
<evidence type="ECO:0000256" key="1">
    <source>
        <dbReference type="ARBA" id="ARBA00001967"/>
    </source>
</evidence>
<reference evidence="6" key="1">
    <citation type="journal article" date="2014" name="Front. Microbiol.">
        <title>High frequency of phylogenetically diverse reductive dehalogenase-homologous genes in deep subseafloor sedimentary metagenomes.</title>
        <authorList>
            <person name="Kawai M."/>
            <person name="Futagami T."/>
            <person name="Toyoda A."/>
            <person name="Takaki Y."/>
            <person name="Nishi S."/>
            <person name="Hori S."/>
            <person name="Arai W."/>
            <person name="Tsubouchi T."/>
            <person name="Morono Y."/>
            <person name="Uchiyama I."/>
            <person name="Ito T."/>
            <person name="Fujiyama A."/>
            <person name="Inagaki F."/>
            <person name="Takami H."/>
        </authorList>
    </citation>
    <scope>NUCLEOTIDE SEQUENCE</scope>
    <source>
        <strain evidence="6">Expedition CK06-06</strain>
    </source>
</reference>
<evidence type="ECO:0000313" key="6">
    <source>
        <dbReference type="EMBL" id="GAG63118.1"/>
    </source>
</evidence>
<keyword evidence="3" id="KW-0533">Nickel</keyword>
<dbReference type="PANTHER" id="PTHR43600:SF2">
    <property type="entry name" value="F420-NON-REDUCING HYDROGENASE VHU SUBUNIT A"/>
    <property type="match status" value="1"/>
</dbReference>
<accession>X0ZRQ4</accession>
<proteinExistence type="inferred from homology"/>
<dbReference type="AlphaFoldDB" id="X0ZRQ4"/>
<dbReference type="InterPro" id="IPR001501">
    <property type="entry name" value="Ni-dep_hyd_lsu"/>
</dbReference>
<dbReference type="Pfam" id="PF00374">
    <property type="entry name" value="NiFeSe_Hases"/>
    <property type="match status" value="1"/>
</dbReference>
<dbReference type="InterPro" id="IPR029014">
    <property type="entry name" value="NiFe-Hase_large"/>
</dbReference>
<evidence type="ECO:0000256" key="4">
    <source>
        <dbReference type="ARBA" id="ARBA00022723"/>
    </source>
</evidence>
<dbReference type="SUPFAM" id="SSF56762">
    <property type="entry name" value="HydB/Nqo4-like"/>
    <property type="match status" value="1"/>
</dbReference>
<protein>
    <recommendedName>
        <fullName evidence="7">Ni/Fe hydrogenase subunit alpha</fullName>
    </recommendedName>
</protein>
<dbReference type="InterPro" id="IPR018194">
    <property type="entry name" value="Ni-dep_hyd_lsu_Ni_BS"/>
</dbReference>
<name>X0ZRQ4_9ZZZZ</name>
<dbReference type="EMBL" id="BART01006413">
    <property type="protein sequence ID" value="GAG63118.1"/>
    <property type="molecule type" value="Genomic_DNA"/>
</dbReference>
<dbReference type="GO" id="GO:0016151">
    <property type="term" value="F:nickel cation binding"/>
    <property type="evidence" value="ECO:0007669"/>
    <property type="project" value="InterPro"/>
</dbReference>
<comment type="caution">
    <text evidence="6">The sequence shown here is derived from an EMBL/GenBank/DDBJ whole genome shotgun (WGS) entry which is preliminary data.</text>
</comment>
<evidence type="ECO:0000256" key="5">
    <source>
        <dbReference type="ARBA" id="ARBA00023002"/>
    </source>
</evidence>
<dbReference type="Gene3D" id="1.10.645.10">
    <property type="entry name" value="Cytochrome-c3 Hydrogenase, chain B"/>
    <property type="match status" value="1"/>
</dbReference>
<comment type="cofactor">
    <cofactor evidence="1">
        <name>Ni(2+)</name>
        <dbReference type="ChEBI" id="CHEBI:49786"/>
    </cofactor>
</comment>
<evidence type="ECO:0008006" key="7">
    <source>
        <dbReference type="Google" id="ProtNLM"/>
    </source>
</evidence>